<feature type="repeat" description="ANK" evidence="1">
    <location>
        <begin position="1541"/>
        <end position="1573"/>
    </location>
</feature>
<proteinExistence type="predicted"/>
<feature type="repeat" description="ANK" evidence="1">
    <location>
        <begin position="750"/>
        <end position="782"/>
    </location>
</feature>
<dbReference type="Gene3D" id="2.60.120.10">
    <property type="entry name" value="Jelly Rolls"/>
    <property type="match status" value="1"/>
</dbReference>
<feature type="repeat" description="ANK" evidence="1">
    <location>
        <begin position="1144"/>
        <end position="1176"/>
    </location>
</feature>
<feature type="repeat" description="ANK" evidence="1">
    <location>
        <begin position="1640"/>
        <end position="1672"/>
    </location>
</feature>
<feature type="repeat" description="ANK" evidence="1">
    <location>
        <begin position="1177"/>
        <end position="1209"/>
    </location>
</feature>
<feature type="repeat" description="ANK" evidence="1">
    <location>
        <begin position="1442"/>
        <end position="1474"/>
    </location>
</feature>
<feature type="repeat" description="ANK" evidence="1">
    <location>
        <begin position="2036"/>
        <end position="2058"/>
    </location>
</feature>
<feature type="repeat" description="ANK" evidence="1">
    <location>
        <begin position="1772"/>
        <end position="1804"/>
    </location>
</feature>
<comment type="caution">
    <text evidence="5">The sequence shown here is derived from an EMBL/GenBank/DDBJ whole genome shotgun (WGS) entry which is preliminary data.</text>
</comment>
<keyword evidence="3" id="KW-1133">Transmembrane helix</keyword>
<name>A0AB34I9U0_PRYPA</name>
<evidence type="ECO:0000313" key="5">
    <source>
        <dbReference type="EMBL" id="KAL1495610.1"/>
    </source>
</evidence>
<feature type="repeat" description="ANK" evidence="1">
    <location>
        <begin position="849"/>
        <end position="881"/>
    </location>
</feature>
<dbReference type="InterPro" id="IPR000595">
    <property type="entry name" value="cNMP-bd_dom"/>
</dbReference>
<dbReference type="SMART" id="SM00248">
    <property type="entry name" value="ANK"/>
    <property type="match status" value="45"/>
</dbReference>
<feature type="compositionally biased region" description="Low complexity" evidence="2">
    <location>
        <begin position="157"/>
        <end position="171"/>
    </location>
</feature>
<feature type="repeat" description="ANK" evidence="1">
    <location>
        <begin position="1475"/>
        <end position="1507"/>
    </location>
</feature>
<feature type="repeat" description="ANK" evidence="1">
    <location>
        <begin position="1838"/>
        <end position="1870"/>
    </location>
</feature>
<dbReference type="SMART" id="SM00100">
    <property type="entry name" value="cNMP"/>
    <property type="match status" value="1"/>
</dbReference>
<feature type="transmembrane region" description="Helical" evidence="3">
    <location>
        <begin position="297"/>
        <end position="323"/>
    </location>
</feature>
<feature type="repeat" description="ANK" evidence="1">
    <location>
        <begin position="981"/>
        <end position="1013"/>
    </location>
</feature>
<feature type="repeat" description="ANK" evidence="1">
    <location>
        <begin position="2072"/>
        <end position="2104"/>
    </location>
</feature>
<dbReference type="SUPFAM" id="SSF81324">
    <property type="entry name" value="Voltage-gated potassium channels"/>
    <property type="match status" value="1"/>
</dbReference>
<sequence length="2380" mass="259075">MFASSRAIVPVGSLSSLTESNLAQRDGHAGNQVMPLHVEREEEMVDLSDDGSAGNLADEDEPRPFLMEAPRPEERGEQLPARAQDYAPAKTKGAKKEGEGSVGKNSEAMSHGRKSHRSVARSSHAGSDAGVMILFEEHWERLRESPIRHSAPPPHNTQRAATPAQRAATPRTARRPTRRRDARDPRCRARRMWFYIVWQMLLTGGSFLLKKRRNEMFVRFDALYLLAYMVDLLQLGFVLAEWRSMLPLSARFWLDRRVCACYSHALREWQQKQRRNHDQSLEEDEAKLLSYDTLSGLVFPTLIVFLTVPYDLFIWMATGDLLWKVRNLRLMPAAVQLHVAMITLQSSQILPFKTSRSLHLVLLLVLATHIIGCCFFLFARLDDAQHFSGTPWATQSNITDLGGGIHYLRTVYWALATLLTVGHVDTVNEQGEPDGAAPWEFLGAIVIMIGAMITYLFLTSNITSMMLAFFSEMESYRTRVSTLDKFLRKQRVDPRLRVAIYKHFSSTQSRGAKAAKILDTLPVSLKREVLKSMHMRVLIRCPEVLELDKSFLAQVCNVLETQHFEVGEELCSQGDVMHEFYFLASGKVQSVIEPPPDGVESDDLDDLQYELREKERAVLRKTRVLREPGAALAIYAFLFGLRQEASIRAIGQTHCLMLTRASYKALAQEFPREVFKMREKTLALTRALYGDEATANVSVSGGLDDIAQKQGSQLNEMFAAAEEGNEQRLRAVLDPQSTATTIHVDAVDGEQRTALHIAAGRDKKEAVALLLELGATTSLRDGDGRTPLAVAIGRNHNATARQLRSSGASLGWDEAMTAGELCEAVKTGNLDRLDLLLFCGASANALDYDRRSALHVGACVGNKRAVQALVRKGVNVNAVDRWGGTPTWDAVREQHRECALLLYEAGGRLLFDSARCAYELGDATRSSNAKLVELMIECGADPNSTNSLGRTCFHVAASAGDLSMVTILLAAAANVNVQDNEGVTPLALAIRNGHTELARKMIECGAKVLYDEMTAASELCEFAKQGKIERLQLLLSAGCDPGSAAYNKRTALHLACSVGNMMAVQMFVQSNADVNCVDAWGNSPVFEAVRNGHLEVVRFCIQHGAVLDIAQGASELCELARGGDVEKIRAMLQAKIDPNSADYDRRVCLHLAASTGNVLICELLLDAGADINFQDRWGGTPLSDAVREGHGKLVSVLRERGAELQYDEPKAAAELIQFTLNGDLERVKMLAISGVNLDSADQDGRTGLHVAASVGNKLIVNTFVEYKANVNAQDRAGHGPLVAAVQGGHRDIALHLIEHGAVLGFDELTAAKALCEMGRTGDLEQLKLLVAGDCDPNLADEDQRTCLHLAATVGNLKVVEYLCESTDANINAMDRWGGTPLAEAVREGHAKVVAVLLASKAELNFDEAKMSGELCELARAGDVERVKLLLSCGIDANAADYDKRTCLHLASSVGNLRVVQALLDHSVDVNFADRWGGTALGDAVREGHREVANLLIEHGAILGYDDATASEALTELARGGDLDKVKLLLLGKCNPDVKDYDKRSCLHLAATTGNVHVVEALLDAGAAINCVDRWGVTPLADAVREGHNKLATMLHERGGELMYDDSKAAAELCILASIGDIERLQLMLQCGVSVDAADYDKRSCIHVASSMGNVRVIEALIAHSSNTCLRDRWGRTPLAEAVREGHAKVVAVLLASKAELNFDEAKMSGELCELARAGDVERVQLLLSCGIDANAADYDKRTCLHLASSVGNLRVVQALLDHSVDVNFADRWGGTALGDAVREGHREVANLLIEHGAILGYDDATASEALTELARGGDLDKVKLLLLGKCNPDVTDYDKRSCLNLAATTGNVHVVEALLDAGASINCVDRWGVTPLADAVREGHNKLATMLHERGGELMYDEESMAKVLCKRARHGDLNGLEVLVQVGCSVNSTGTDGRSCLHAAAVAGNRILTLRLIELGARMDVRDKYGVTPLALAVREAARTVALALVERGAELKYDKATAAHELCAMARTGDVEGIRLLVIGGADVNAADYDGRTCLHVAAFHGNLAVVQILFKLRKEQLEPSPVDRWGGTPLSDALQENHLRVAELLFEHKATLSCQDDLASLKLSTHARKGELEQMRALIKYGYSVKCKDYDSRTALHAAAGENNLHIVQLVLREGADVNVTDWHGHTPLDEAVARENTKIAQVLRLNGAKRGEQHSPSELGHVVRTGRLDKLEEFVQNGCDVNAKDDDGRTALHLAAGYGYLHLVEYLVRQVGADTNIKDPRGATALSYAQLGGHEHVVALLAGEEVNTRAMQVMMSPIPANKPYDPYMPTPVRGVKSQAHFAHGKGNGYHKDDIPTIGSFSNGAPNGVHNHDVGHDVPHGNGVHVSPAAEDL</sequence>
<keyword evidence="1" id="KW-0040">ANK repeat</keyword>
<dbReference type="PRINTS" id="PR01415">
    <property type="entry name" value="ANKYRIN"/>
</dbReference>
<dbReference type="EMBL" id="JBGBPQ010000032">
    <property type="protein sequence ID" value="KAL1495610.1"/>
    <property type="molecule type" value="Genomic_DNA"/>
</dbReference>
<dbReference type="InterPro" id="IPR002110">
    <property type="entry name" value="Ankyrin_rpt"/>
</dbReference>
<feature type="repeat" description="ANK" evidence="1">
    <location>
        <begin position="1243"/>
        <end position="1275"/>
    </location>
</feature>
<feature type="repeat" description="ANK" evidence="1">
    <location>
        <begin position="1047"/>
        <end position="1079"/>
    </location>
</feature>
<feature type="repeat" description="ANK" evidence="1">
    <location>
        <begin position="948"/>
        <end position="980"/>
    </location>
</feature>
<feature type="repeat" description="ANK" evidence="1">
    <location>
        <begin position="2138"/>
        <end position="2170"/>
    </location>
</feature>
<evidence type="ECO:0000256" key="2">
    <source>
        <dbReference type="SAM" id="MobiDB-lite"/>
    </source>
</evidence>
<protein>
    <recommendedName>
        <fullName evidence="4">Cyclic nucleotide-binding domain-containing protein</fullName>
    </recommendedName>
</protein>
<feature type="repeat" description="ANK" evidence="1">
    <location>
        <begin position="1376"/>
        <end position="1408"/>
    </location>
</feature>
<feature type="region of interest" description="Disordered" evidence="2">
    <location>
        <begin position="146"/>
        <end position="182"/>
    </location>
</feature>
<feature type="repeat" description="ANK" evidence="1">
    <location>
        <begin position="1970"/>
        <end position="2002"/>
    </location>
</feature>
<keyword evidence="3" id="KW-0472">Membrane</keyword>
<dbReference type="PROSITE" id="PS50297">
    <property type="entry name" value="ANK_REP_REGION"/>
    <property type="match status" value="20"/>
</dbReference>
<feature type="repeat" description="ANK" evidence="1">
    <location>
        <begin position="1080"/>
        <end position="1112"/>
    </location>
</feature>
<accession>A0AB34I9U0</accession>
<dbReference type="PROSITE" id="PS50088">
    <property type="entry name" value="ANK_REPEAT"/>
    <property type="match status" value="24"/>
</dbReference>
<keyword evidence="3" id="KW-0812">Transmembrane</keyword>
<dbReference type="PROSITE" id="PS50042">
    <property type="entry name" value="CNMP_BINDING_3"/>
    <property type="match status" value="1"/>
</dbReference>
<feature type="region of interest" description="Disordered" evidence="2">
    <location>
        <begin position="43"/>
        <end position="125"/>
    </location>
</feature>
<feature type="transmembrane region" description="Helical" evidence="3">
    <location>
        <begin position="358"/>
        <end position="379"/>
    </location>
</feature>
<feature type="repeat" description="ANK" evidence="1">
    <location>
        <begin position="1937"/>
        <end position="1969"/>
    </location>
</feature>
<dbReference type="InterPro" id="IPR036770">
    <property type="entry name" value="Ankyrin_rpt-contain_sf"/>
</dbReference>
<feature type="repeat" description="ANK" evidence="1">
    <location>
        <begin position="2235"/>
        <end position="2268"/>
    </location>
</feature>
<dbReference type="Proteomes" id="UP001515480">
    <property type="component" value="Unassembled WGS sequence"/>
</dbReference>
<dbReference type="CDD" id="cd00038">
    <property type="entry name" value="CAP_ED"/>
    <property type="match status" value="1"/>
</dbReference>
<dbReference type="Pfam" id="PF12796">
    <property type="entry name" value="Ank_2"/>
    <property type="match status" value="16"/>
</dbReference>
<dbReference type="GO" id="GO:0005249">
    <property type="term" value="F:voltage-gated potassium channel activity"/>
    <property type="evidence" value="ECO:0007669"/>
    <property type="project" value="InterPro"/>
</dbReference>
<dbReference type="SUPFAM" id="SSF51206">
    <property type="entry name" value="cAMP-binding domain-like"/>
    <property type="match status" value="1"/>
</dbReference>
<dbReference type="Gene3D" id="1.10.287.70">
    <property type="match status" value="1"/>
</dbReference>
<keyword evidence="6" id="KW-1185">Reference proteome</keyword>
<dbReference type="PANTHER" id="PTHR45743">
    <property type="entry name" value="POTASSIUM CHANNEL AKT1"/>
    <property type="match status" value="1"/>
</dbReference>
<feature type="transmembrane region" description="Helical" evidence="3">
    <location>
        <begin position="192"/>
        <end position="210"/>
    </location>
</feature>
<dbReference type="Gene3D" id="1.25.40.20">
    <property type="entry name" value="Ankyrin repeat-containing domain"/>
    <property type="match status" value="16"/>
</dbReference>
<dbReference type="InterPro" id="IPR018490">
    <property type="entry name" value="cNMP-bd_dom_sf"/>
</dbReference>
<dbReference type="InterPro" id="IPR014710">
    <property type="entry name" value="RmlC-like_jellyroll"/>
</dbReference>
<evidence type="ECO:0000313" key="6">
    <source>
        <dbReference type="Proteomes" id="UP001515480"/>
    </source>
</evidence>
<dbReference type="PANTHER" id="PTHR45743:SF2">
    <property type="entry name" value="POTASSIUM CHANNEL AKT1"/>
    <property type="match status" value="1"/>
</dbReference>
<reference evidence="5 6" key="1">
    <citation type="journal article" date="2024" name="Science">
        <title>Giant polyketide synthase enzymes in the biosynthesis of giant marine polyether toxins.</title>
        <authorList>
            <person name="Fallon T.R."/>
            <person name="Shende V.V."/>
            <person name="Wierzbicki I.H."/>
            <person name="Pendleton A.L."/>
            <person name="Watervoot N.F."/>
            <person name="Auber R.P."/>
            <person name="Gonzalez D.J."/>
            <person name="Wisecaver J.H."/>
            <person name="Moore B.S."/>
        </authorList>
    </citation>
    <scope>NUCLEOTIDE SEQUENCE [LARGE SCALE GENOMIC DNA]</scope>
    <source>
        <strain evidence="5 6">12B1</strain>
    </source>
</reference>
<dbReference type="SUPFAM" id="SSF48403">
    <property type="entry name" value="Ankyrin repeat"/>
    <property type="match status" value="5"/>
</dbReference>
<evidence type="ECO:0000256" key="3">
    <source>
        <dbReference type="SAM" id="Phobius"/>
    </source>
</evidence>
<feature type="repeat" description="ANK" evidence="1">
    <location>
        <begin position="1673"/>
        <end position="1705"/>
    </location>
</feature>
<feature type="domain" description="Cyclic nucleotide-binding" evidence="4">
    <location>
        <begin position="543"/>
        <end position="666"/>
    </location>
</feature>
<gene>
    <name evidence="5" type="ORF">AB1Y20_016970</name>
</gene>
<dbReference type="InterPro" id="IPR045319">
    <property type="entry name" value="KAT/AKT"/>
</dbReference>
<evidence type="ECO:0000256" key="1">
    <source>
        <dbReference type="PROSITE-ProRule" id="PRU00023"/>
    </source>
</evidence>
<feature type="transmembrane region" description="Helical" evidence="3">
    <location>
        <begin position="441"/>
        <end position="470"/>
    </location>
</feature>
<feature type="repeat" description="ANK" evidence="1">
    <location>
        <begin position="1739"/>
        <end position="1771"/>
    </location>
</feature>
<organism evidence="5 6">
    <name type="scientific">Prymnesium parvum</name>
    <name type="common">Toxic golden alga</name>
    <dbReference type="NCBI Taxonomy" id="97485"/>
    <lineage>
        <taxon>Eukaryota</taxon>
        <taxon>Haptista</taxon>
        <taxon>Haptophyta</taxon>
        <taxon>Prymnesiophyceae</taxon>
        <taxon>Prymnesiales</taxon>
        <taxon>Prymnesiaceae</taxon>
        <taxon>Prymnesium</taxon>
    </lineage>
</organism>
<feature type="transmembrane region" description="Helical" evidence="3">
    <location>
        <begin position="222"/>
        <end position="240"/>
    </location>
</feature>
<evidence type="ECO:0000259" key="4">
    <source>
        <dbReference type="PROSITE" id="PS50042"/>
    </source>
</evidence>